<accession>A0A8H3IEJ7</accession>
<proteinExistence type="predicted"/>
<dbReference type="EMBL" id="CAJPDQ010000010">
    <property type="protein sequence ID" value="CAF9915623.1"/>
    <property type="molecule type" value="Genomic_DNA"/>
</dbReference>
<protein>
    <submittedName>
        <fullName evidence="1">Uncharacterized protein</fullName>
    </submittedName>
</protein>
<evidence type="ECO:0000313" key="2">
    <source>
        <dbReference type="Proteomes" id="UP000664169"/>
    </source>
</evidence>
<gene>
    <name evidence="1" type="ORF">GOMPHAMPRED_000808</name>
</gene>
<dbReference type="Proteomes" id="UP000664169">
    <property type="component" value="Unassembled WGS sequence"/>
</dbReference>
<dbReference type="AlphaFoldDB" id="A0A8H3IEJ7"/>
<sequence length="160" mass="17737">MHEHSEQSGRVANLKQLADWVGMKKKEKKQEKTSGKGAYVPQIQGFCLRVSSIQRQVQPGEFIAAGDYITDFLQSILHGASNPKTTGGEFPGSPAQETEQQQLPLQAFRAYNGSIAMLWPNLILFDGMTISEPWLPEHLDELDLGSFAAVLFEEPKTSSM</sequence>
<keyword evidence="2" id="KW-1185">Reference proteome</keyword>
<evidence type="ECO:0000313" key="1">
    <source>
        <dbReference type="EMBL" id="CAF9915623.1"/>
    </source>
</evidence>
<reference evidence="1" key="1">
    <citation type="submission" date="2021-03" db="EMBL/GenBank/DDBJ databases">
        <authorList>
            <person name="Tagirdzhanova G."/>
        </authorList>
    </citation>
    <scope>NUCLEOTIDE SEQUENCE</scope>
</reference>
<name>A0A8H3IEJ7_9LECA</name>
<comment type="caution">
    <text evidence="1">The sequence shown here is derived from an EMBL/GenBank/DDBJ whole genome shotgun (WGS) entry which is preliminary data.</text>
</comment>
<organism evidence="1 2">
    <name type="scientific">Gomphillus americanus</name>
    <dbReference type="NCBI Taxonomy" id="1940652"/>
    <lineage>
        <taxon>Eukaryota</taxon>
        <taxon>Fungi</taxon>
        <taxon>Dikarya</taxon>
        <taxon>Ascomycota</taxon>
        <taxon>Pezizomycotina</taxon>
        <taxon>Lecanoromycetes</taxon>
        <taxon>OSLEUM clade</taxon>
        <taxon>Ostropomycetidae</taxon>
        <taxon>Ostropales</taxon>
        <taxon>Graphidaceae</taxon>
        <taxon>Gomphilloideae</taxon>
        <taxon>Gomphillus</taxon>
    </lineage>
</organism>